<name>A0ABN9Q3E2_9DINO</name>
<evidence type="ECO:0000313" key="2">
    <source>
        <dbReference type="EMBL" id="CAK0798895.1"/>
    </source>
</evidence>
<reference evidence="2" key="1">
    <citation type="submission" date="2023-10" db="EMBL/GenBank/DDBJ databases">
        <authorList>
            <person name="Chen Y."/>
            <person name="Shah S."/>
            <person name="Dougan E. K."/>
            <person name="Thang M."/>
            <person name="Chan C."/>
        </authorList>
    </citation>
    <scope>NUCLEOTIDE SEQUENCE [LARGE SCALE GENOMIC DNA]</scope>
</reference>
<accession>A0ABN9Q3E2</accession>
<evidence type="ECO:0000256" key="1">
    <source>
        <dbReference type="SAM" id="MobiDB-lite"/>
    </source>
</evidence>
<dbReference type="Proteomes" id="UP001189429">
    <property type="component" value="Unassembled WGS sequence"/>
</dbReference>
<feature type="region of interest" description="Disordered" evidence="1">
    <location>
        <begin position="103"/>
        <end position="122"/>
    </location>
</feature>
<comment type="caution">
    <text evidence="2">The sequence shown here is derived from an EMBL/GenBank/DDBJ whole genome shotgun (WGS) entry which is preliminary data.</text>
</comment>
<organism evidence="2 3">
    <name type="scientific">Prorocentrum cordatum</name>
    <dbReference type="NCBI Taxonomy" id="2364126"/>
    <lineage>
        <taxon>Eukaryota</taxon>
        <taxon>Sar</taxon>
        <taxon>Alveolata</taxon>
        <taxon>Dinophyceae</taxon>
        <taxon>Prorocentrales</taxon>
        <taxon>Prorocentraceae</taxon>
        <taxon>Prorocentrum</taxon>
    </lineage>
</organism>
<evidence type="ECO:0000313" key="3">
    <source>
        <dbReference type="Proteomes" id="UP001189429"/>
    </source>
</evidence>
<sequence>MLEVAPGPLFTFATGCDCSGVKTEPTTAVIQETSNWRALNASTHLFIRVFNAGSQFSISLPLNPPAGCSAVGRVVLQRGPRQGTYIVEHVEIQPVLGHFGPPAGSNGCVGRPRRRRDAGRRQDLAAERAGTALRGGADTKAMAPCRATRQPASTQAAAVAERAMAGSRGRTATSLGAETS</sequence>
<feature type="region of interest" description="Disordered" evidence="1">
    <location>
        <begin position="127"/>
        <end position="156"/>
    </location>
</feature>
<proteinExistence type="predicted"/>
<gene>
    <name evidence="2" type="ORF">PCOR1329_LOCUS7533</name>
</gene>
<keyword evidence="3" id="KW-1185">Reference proteome</keyword>
<dbReference type="EMBL" id="CAUYUJ010002042">
    <property type="protein sequence ID" value="CAK0798895.1"/>
    <property type="molecule type" value="Genomic_DNA"/>
</dbReference>
<protein>
    <submittedName>
        <fullName evidence="2">Uncharacterized protein</fullName>
    </submittedName>
</protein>